<dbReference type="Proteomes" id="UP001596074">
    <property type="component" value="Unassembled WGS sequence"/>
</dbReference>
<dbReference type="InterPro" id="IPR036852">
    <property type="entry name" value="Peptidase_S8/S53_dom_sf"/>
</dbReference>
<dbReference type="PANTHER" id="PTHR43806:SF11">
    <property type="entry name" value="CEREVISIN-RELATED"/>
    <property type="match status" value="1"/>
</dbReference>
<keyword evidence="6" id="KW-0812">Transmembrane</keyword>
<dbReference type="RefSeq" id="WP_378288107.1">
    <property type="nucleotide sequence ID" value="NZ_JBHSON010000081.1"/>
</dbReference>
<dbReference type="EMBL" id="JBHSON010000081">
    <property type="protein sequence ID" value="MFC5752124.1"/>
    <property type="molecule type" value="Genomic_DNA"/>
</dbReference>
<dbReference type="PROSITE" id="PS51892">
    <property type="entry name" value="SUBTILASE"/>
    <property type="match status" value="1"/>
</dbReference>
<dbReference type="InterPro" id="IPR000209">
    <property type="entry name" value="Peptidase_S8/S53_dom"/>
</dbReference>
<accession>A0ABW1ACM6</accession>
<dbReference type="InterPro" id="IPR050131">
    <property type="entry name" value="Peptidase_S8_subtilisin-like"/>
</dbReference>
<evidence type="ECO:0000256" key="3">
    <source>
        <dbReference type="ARBA" id="ARBA00022801"/>
    </source>
</evidence>
<dbReference type="SUPFAM" id="SSF52743">
    <property type="entry name" value="Subtilisin-like"/>
    <property type="match status" value="1"/>
</dbReference>
<sequence>MLCHAPTALAAPGPRGEQWWFQAWEIQNKVWPISRGRGVTVALIDSGVQADITDLQGVVLPGIAYSETGTQARGDGRVDSDSELGGHGTAMATLIAGQGRGSRMMGVAPESRILPIQASSQYNYPEAIRYAVDHGAKVINFSEGVGYRCTDSIQDAVSYAISNDVVIVAASGNDPREPDTAPGDCAGVLSVGALSHDLKIWEKSAPGRNVMVAGPGVSVGATMKDGRFRPNLNGTSQAAALSSGVIALMRSHYSAMSGREVVQRLVATAKDVGPKGWDKWTGNGAMIPYLALTAEVPHNARNPAYEKLDTLQGMAPDVPKTESPAQHTRAVANEKVQGGGSSTGLLLGIAGSVVGLAVIAFAARRIMGRTR</sequence>
<comment type="similarity">
    <text evidence="1 5">Belongs to the peptidase S8 family.</text>
</comment>
<keyword evidence="2 5" id="KW-0645">Protease</keyword>
<dbReference type="PANTHER" id="PTHR43806">
    <property type="entry name" value="PEPTIDASE S8"/>
    <property type="match status" value="1"/>
</dbReference>
<keyword evidence="6" id="KW-1133">Transmembrane helix</keyword>
<organism evidence="8 9">
    <name type="scientific">Actinomadura rugatobispora</name>
    <dbReference type="NCBI Taxonomy" id="1994"/>
    <lineage>
        <taxon>Bacteria</taxon>
        <taxon>Bacillati</taxon>
        <taxon>Actinomycetota</taxon>
        <taxon>Actinomycetes</taxon>
        <taxon>Streptosporangiales</taxon>
        <taxon>Thermomonosporaceae</taxon>
        <taxon>Actinomadura</taxon>
    </lineage>
</organism>
<proteinExistence type="inferred from homology"/>
<comment type="caution">
    <text evidence="8">The sequence shown here is derived from an EMBL/GenBank/DDBJ whole genome shotgun (WGS) entry which is preliminary data.</text>
</comment>
<reference evidence="9" key="1">
    <citation type="journal article" date="2019" name="Int. J. Syst. Evol. Microbiol.">
        <title>The Global Catalogue of Microorganisms (GCM) 10K type strain sequencing project: providing services to taxonomists for standard genome sequencing and annotation.</title>
        <authorList>
            <consortium name="The Broad Institute Genomics Platform"/>
            <consortium name="The Broad Institute Genome Sequencing Center for Infectious Disease"/>
            <person name="Wu L."/>
            <person name="Ma J."/>
        </authorList>
    </citation>
    <scope>NUCLEOTIDE SEQUENCE [LARGE SCALE GENOMIC DNA]</scope>
    <source>
        <strain evidence="9">KCTC 42087</strain>
    </source>
</reference>
<name>A0ABW1ACM6_9ACTN</name>
<keyword evidence="4 5" id="KW-0720">Serine protease</keyword>
<protein>
    <submittedName>
        <fullName evidence="8">S8 family serine peptidase</fullName>
    </submittedName>
</protein>
<dbReference type="PROSITE" id="PS00136">
    <property type="entry name" value="SUBTILASE_ASP"/>
    <property type="match status" value="1"/>
</dbReference>
<feature type="active site" description="Charge relay system" evidence="5">
    <location>
        <position position="236"/>
    </location>
</feature>
<feature type="domain" description="Peptidase S8/S53" evidence="7">
    <location>
        <begin position="36"/>
        <end position="284"/>
    </location>
</feature>
<feature type="transmembrane region" description="Helical" evidence="6">
    <location>
        <begin position="344"/>
        <end position="363"/>
    </location>
</feature>
<dbReference type="Pfam" id="PF00082">
    <property type="entry name" value="Peptidase_S8"/>
    <property type="match status" value="1"/>
</dbReference>
<evidence type="ECO:0000259" key="7">
    <source>
        <dbReference type="Pfam" id="PF00082"/>
    </source>
</evidence>
<dbReference type="Gene3D" id="3.40.50.200">
    <property type="entry name" value="Peptidase S8/S53 domain"/>
    <property type="match status" value="1"/>
</dbReference>
<evidence type="ECO:0000256" key="1">
    <source>
        <dbReference type="ARBA" id="ARBA00011073"/>
    </source>
</evidence>
<evidence type="ECO:0000256" key="4">
    <source>
        <dbReference type="ARBA" id="ARBA00022825"/>
    </source>
</evidence>
<dbReference type="InterPro" id="IPR015500">
    <property type="entry name" value="Peptidase_S8_subtilisin-rel"/>
</dbReference>
<dbReference type="PRINTS" id="PR00723">
    <property type="entry name" value="SUBTILISIN"/>
</dbReference>
<keyword evidence="9" id="KW-1185">Reference proteome</keyword>
<evidence type="ECO:0000313" key="8">
    <source>
        <dbReference type="EMBL" id="MFC5752124.1"/>
    </source>
</evidence>
<keyword evidence="3 5" id="KW-0378">Hydrolase</keyword>
<feature type="active site" description="Charge relay system" evidence="5">
    <location>
        <position position="45"/>
    </location>
</feature>
<dbReference type="InterPro" id="IPR023827">
    <property type="entry name" value="Peptidase_S8_Asp-AS"/>
</dbReference>
<gene>
    <name evidence="8" type="ORF">ACFPZN_41495</name>
</gene>
<evidence type="ECO:0000256" key="5">
    <source>
        <dbReference type="PROSITE-ProRule" id="PRU01240"/>
    </source>
</evidence>
<keyword evidence="6" id="KW-0472">Membrane</keyword>
<evidence type="ECO:0000256" key="2">
    <source>
        <dbReference type="ARBA" id="ARBA00022670"/>
    </source>
</evidence>
<feature type="active site" description="Charge relay system" evidence="5">
    <location>
        <position position="87"/>
    </location>
</feature>
<evidence type="ECO:0000256" key="6">
    <source>
        <dbReference type="SAM" id="Phobius"/>
    </source>
</evidence>
<evidence type="ECO:0000313" key="9">
    <source>
        <dbReference type="Proteomes" id="UP001596074"/>
    </source>
</evidence>